<protein>
    <submittedName>
        <fullName evidence="2">Uncharacterized protein</fullName>
    </submittedName>
</protein>
<sequence>MKILYLVITNEKEIEKPDTELSDEERVKKIKDERKTRDIKLAIERKNCYESVKAERQNFEKELSKENDEYKKRINTESEKIEVARGALESCNKTKKEEYYELHALFEIALDKWHVFYISEVRRSVEKEKLLKRIFEENVLKIEKDSETRIKIIMKLSEEEILKIEDSLEMSYENFCKLYKFV</sequence>
<keyword evidence="1" id="KW-0175">Coiled coil</keyword>
<feature type="coiled-coil region" evidence="1">
    <location>
        <begin position="49"/>
        <end position="80"/>
    </location>
</feature>
<organism evidence="2 3">
    <name type="scientific">Vairimorpha necatrix</name>
    <dbReference type="NCBI Taxonomy" id="6039"/>
    <lineage>
        <taxon>Eukaryota</taxon>
        <taxon>Fungi</taxon>
        <taxon>Fungi incertae sedis</taxon>
        <taxon>Microsporidia</taxon>
        <taxon>Nosematidae</taxon>
        <taxon>Vairimorpha</taxon>
    </lineage>
</organism>
<dbReference type="Proteomes" id="UP001334084">
    <property type="component" value="Chromosome 9"/>
</dbReference>
<keyword evidence="3" id="KW-1185">Reference proteome</keyword>
<name>A0AAX4JER3_9MICR</name>
<dbReference type="KEGG" id="vnx:VNE69_09054"/>
<dbReference type="GeneID" id="90542333"/>
<dbReference type="EMBL" id="CP142734">
    <property type="protein sequence ID" value="WUR04499.1"/>
    <property type="molecule type" value="Genomic_DNA"/>
</dbReference>
<dbReference type="RefSeq" id="XP_065330644.1">
    <property type="nucleotide sequence ID" value="XM_065474572.1"/>
</dbReference>
<gene>
    <name evidence="2" type="ORF">VNE69_09054</name>
</gene>
<evidence type="ECO:0000313" key="3">
    <source>
        <dbReference type="Proteomes" id="UP001334084"/>
    </source>
</evidence>
<proteinExistence type="predicted"/>
<reference evidence="2" key="1">
    <citation type="journal article" date="2024" name="BMC Genomics">
        <title>Functional annotation of a divergent genome using sequence and structure-based similarity.</title>
        <authorList>
            <person name="Svedberg D."/>
            <person name="Winiger R.R."/>
            <person name="Berg A."/>
            <person name="Sharma H."/>
            <person name="Tellgren-Roth C."/>
            <person name="Debrunner-Vossbrinck B.A."/>
            <person name="Vossbrinck C.R."/>
            <person name="Barandun J."/>
        </authorList>
    </citation>
    <scope>NUCLEOTIDE SEQUENCE</scope>
    <source>
        <strain evidence="2">Illinois isolate</strain>
    </source>
</reference>
<accession>A0AAX4JER3</accession>
<dbReference type="AlphaFoldDB" id="A0AAX4JER3"/>
<evidence type="ECO:0000256" key="1">
    <source>
        <dbReference type="SAM" id="Coils"/>
    </source>
</evidence>
<evidence type="ECO:0000313" key="2">
    <source>
        <dbReference type="EMBL" id="WUR04499.1"/>
    </source>
</evidence>